<keyword evidence="4 6" id="KW-1133">Transmembrane helix</keyword>
<keyword evidence="2" id="KW-1003">Cell membrane</keyword>
<dbReference type="PANTHER" id="PTHR30482">
    <property type="entry name" value="HIGH-AFFINITY BRANCHED-CHAIN AMINO ACID TRANSPORT SYSTEM PERMEASE"/>
    <property type="match status" value="1"/>
</dbReference>
<gene>
    <name evidence="7" type="ORF">H0I76_03250</name>
</gene>
<feature type="transmembrane region" description="Helical" evidence="6">
    <location>
        <begin position="30"/>
        <end position="51"/>
    </location>
</feature>
<organism evidence="7 8">
    <name type="scientific">Thermohalobaculum xanthum</name>
    <dbReference type="NCBI Taxonomy" id="2753746"/>
    <lineage>
        <taxon>Bacteria</taxon>
        <taxon>Pseudomonadati</taxon>
        <taxon>Pseudomonadota</taxon>
        <taxon>Alphaproteobacteria</taxon>
        <taxon>Rhodobacterales</taxon>
        <taxon>Paracoccaceae</taxon>
        <taxon>Thermohalobaculum</taxon>
    </lineage>
</organism>
<evidence type="ECO:0000256" key="4">
    <source>
        <dbReference type="ARBA" id="ARBA00022989"/>
    </source>
</evidence>
<evidence type="ECO:0000313" key="8">
    <source>
        <dbReference type="Proteomes" id="UP000655420"/>
    </source>
</evidence>
<dbReference type="PANTHER" id="PTHR30482:SF10">
    <property type="entry name" value="HIGH-AFFINITY BRANCHED-CHAIN AMINO ACID TRANSPORT PROTEIN BRAE"/>
    <property type="match status" value="1"/>
</dbReference>
<keyword evidence="5 6" id="KW-0472">Membrane</keyword>
<proteinExistence type="predicted"/>
<evidence type="ECO:0000256" key="1">
    <source>
        <dbReference type="ARBA" id="ARBA00004651"/>
    </source>
</evidence>
<dbReference type="InterPro" id="IPR001851">
    <property type="entry name" value="ABC_transp_permease"/>
</dbReference>
<name>A0A8J7M4K4_9RHOB</name>
<dbReference type="Pfam" id="PF02653">
    <property type="entry name" value="BPD_transp_2"/>
    <property type="match status" value="1"/>
</dbReference>
<feature type="transmembrane region" description="Helical" evidence="6">
    <location>
        <begin position="87"/>
        <end position="104"/>
    </location>
</feature>
<protein>
    <submittedName>
        <fullName evidence="7">Branched-chain amino acid ABC transporter permease</fullName>
    </submittedName>
</protein>
<feature type="transmembrane region" description="Helical" evidence="6">
    <location>
        <begin position="283"/>
        <end position="305"/>
    </location>
</feature>
<evidence type="ECO:0000256" key="3">
    <source>
        <dbReference type="ARBA" id="ARBA00022692"/>
    </source>
</evidence>
<accession>A0A8J7M4K4</accession>
<feature type="transmembrane region" description="Helical" evidence="6">
    <location>
        <begin position="111"/>
        <end position="128"/>
    </location>
</feature>
<feature type="transmembrane region" description="Helical" evidence="6">
    <location>
        <begin position="244"/>
        <end position="271"/>
    </location>
</feature>
<feature type="transmembrane region" description="Helical" evidence="6">
    <location>
        <begin position="163"/>
        <end position="181"/>
    </location>
</feature>
<sequence length="334" mass="35367">MNIGLQVAMLAVLAVAGYFLPALFGGSGAVYSAFVLIAIFAVMSYGLDLIVSDLGEVSLAHPVFFAAGAYATGIISVRLGLGPIATLVASIGVAMLLAGVVGLITLRLREFVFSLVTYAVSVVALTLAENWAFLGGSDGLTGIPLFKLDLGVASYRAVTDKDLWPVAYVMLLGVLWIVRAFRRSRLGKAAMTVHLNPRLATMSGIDPQRTRLMVFLVSAPITAAAGWLYAYQRAYISADVLSPYFLILMLTAVVIVGRGLLFAPLIGVALILAQEKFMSFGGYVDRIILGTALILTLSFLPGGLYEAVRALIARLGPAGAKQDTQIEEGATECR</sequence>
<reference evidence="7" key="1">
    <citation type="submission" date="2020-12" db="EMBL/GenBank/DDBJ databases">
        <title>Bacterial taxonomy.</title>
        <authorList>
            <person name="Pan X."/>
        </authorList>
    </citation>
    <scope>NUCLEOTIDE SEQUENCE</scope>
    <source>
        <strain evidence="7">M0105</strain>
    </source>
</reference>
<evidence type="ECO:0000256" key="2">
    <source>
        <dbReference type="ARBA" id="ARBA00022475"/>
    </source>
</evidence>
<feature type="transmembrane region" description="Helical" evidence="6">
    <location>
        <begin position="63"/>
        <end position="81"/>
    </location>
</feature>
<dbReference type="CDD" id="cd06581">
    <property type="entry name" value="TM_PBP1_LivM_like"/>
    <property type="match status" value="1"/>
</dbReference>
<keyword evidence="8" id="KW-1185">Reference proteome</keyword>
<feature type="transmembrane region" description="Helical" evidence="6">
    <location>
        <begin position="7"/>
        <end position="24"/>
    </location>
</feature>
<evidence type="ECO:0000256" key="5">
    <source>
        <dbReference type="ARBA" id="ARBA00023136"/>
    </source>
</evidence>
<comment type="caution">
    <text evidence="7">The sequence shown here is derived from an EMBL/GenBank/DDBJ whole genome shotgun (WGS) entry which is preliminary data.</text>
</comment>
<evidence type="ECO:0000313" key="7">
    <source>
        <dbReference type="EMBL" id="MBK0398194.1"/>
    </source>
</evidence>
<feature type="transmembrane region" description="Helical" evidence="6">
    <location>
        <begin position="212"/>
        <end position="232"/>
    </location>
</feature>
<dbReference type="InterPro" id="IPR043428">
    <property type="entry name" value="LivM-like"/>
</dbReference>
<evidence type="ECO:0000256" key="6">
    <source>
        <dbReference type="SAM" id="Phobius"/>
    </source>
</evidence>
<dbReference type="AlphaFoldDB" id="A0A8J7M4K4"/>
<dbReference type="EMBL" id="JAEHHL010000001">
    <property type="protein sequence ID" value="MBK0398194.1"/>
    <property type="molecule type" value="Genomic_DNA"/>
</dbReference>
<dbReference type="GO" id="GO:0005886">
    <property type="term" value="C:plasma membrane"/>
    <property type="evidence" value="ECO:0007669"/>
    <property type="project" value="UniProtKB-SubCell"/>
</dbReference>
<dbReference type="GO" id="GO:0015658">
    <property type="term" value="F:branched-chain amino acid transmembrane transporter activity"/>
    <property type="evidence" value="ECO:0007669"/>
    <property type="project" value="InterPro"/>
</dbReference>
<dbReference type="RefSeq" id="WP_200606991.1">
    <property type="nucleotide sequence ID" value="NZ_JAEHHL010000001.1"/>
</dbReference>
<comment type="subcellular location">
    <subcellularLocation>
        <location evidence="1">Cell membrane</location>
        <topology evidence="1">Multi-pass membrane protein</topology>
    </subcellularLocation>
</comment>
<keyword evidence="3 6" id="KW-0812">Transmembrane</keyword>
<dbReference type="Proteomes" id="UP000655420">
    <property type="component" value="Unassembled WGS sequence"/>
</dbReference>